<evidence type="ECO:0000313" key="1">
    <source>
        <dbReference type="EMBL" id="MPN42148.1"/>
    </source>
</evidence>
<gene>
    <name evidence="1" type="ORF">SDC9_189704</name>
</gene>
<name>A0A645HSX1_9ZZZZ</name>
<organism evidence="1">
    <name type="scientific">bioreactor metagenome</name>
    <dbReference type="NCBI Taxonomy" id="1076179"/>
    <lineage>
        <taxon>unclassified sequences</taxon>
        <taxon>metagenomes</taxon>
        <taxon>ecological metagenomes</taxon>
    </lineage>
</organism>
<reference evidence="1" key="1">
    <citation type="submission" date="2019-08" db="EMBL/GenBank/DDBJ databases">
        <authorList>
            <person name="Kucharzyk K."/>
            <person name="Murdoch R.W."/>
            <person name="Higgins S."/>
            <person name="Loffler F."/>
        </authorList>
    </citation>
    <scope>NUCLEOTIDE SEQUENCE</scope>
</reference>
<proteinExistence type="predicted"/>
<protein>
    <submittedName>
        <fullName evidence="1">Uncharacterized protein</fullName>
    </submittedName>
</protein>
<comment type="caution">
    <text evidence="1">The sequence shown here is derived from an EMBL/GenBank/DDBJ whole genome shotgun (WGS) entry which is preliminary data.</text>
</comment>
<dbReference type="AlphaFoldDB" id="A0A645HSX1"/>
<accession>A0A645HSX1</accession>
<dbReference type="EMBL" id="VSSQ01099677">
    <property type="protein sequence ID" value="MPN42148.1"/>
    <property type="molecule type" value="Genomic_DNA"/>
</dbReference>
<sequence>MNIIQYVADRRILLNNHIAVFRTSVQEQQQSTNQIGHRKRVFMFDINHFIRNIPEFHWTKQVGNRIKTFQHLIDSLFGKILP</sequence>